<reference evidence="1" key="1">
    <citation type="journal article" date="2023" name="G3 (Bethesda)">
        <title>A reference genome for the long-term kleptoplast-retaining sea slug Elysia crispata morphotype clarki.</title>
        <authorList>
            <person name="Eastman K.E."/>
            <person name="Pendleton A.L."/>
            <person name="Shaikh M.A."/>
            <person name="Suttiyut T."/>
            <person name="Ogas R."/>
            <person name="Tomko P."/>
            <person name="Gavelis G."/>
            <person name="Widhalm J.R."/>
            <person name="Wisecaver J.H."/>
        </authorList>
    </citation>
    <scope>NUCLEOTIDE SEQUENCE</scope>
    <source>
        <strain evidence="1">ECLA1</strain>
    </source>
</reference>
<sequence length="88" mass="10051">MKSTISLADSHIGNTQLLSTTVIVQEAEQRKRVLKCTQYKESEQVCEKVLKSQQQLRCQEDVTIWRRRTSPGRERASYLRPASDEAGA</sequence>
<proteinExistence type="predicted"/>
<organism evidence="1 2">
    <name type="scientific">Elysia crispata</name>
    <name type="common">lettuce slug</name>
    <dbReference type="NCBI Taxonomy" id="231223"/>
    <lineage>
        <taxon>Eukaryota</taxon>
        <taxon>Metazoa</taxon>
        <taxon>Spiralia</taxon>
        <taxon>Lophotrochozoa</taxon>
        <taxon>Mollusca</taxon>
        <taxon>Gastropoda</taxon>
        <taxon>Heterobranchia</taxon>
        <taxon>Euthyneura</taxon>
        <taxon>Panpulmonata</taxon>
        <taxon>Sacoglossa</taxon>
        <taxon>Placobranchoidea</taxon>
        <taxon>Plakobranchidae</taxon>
        <taxon>Elysia</taxon>
    </lineage>
</organism>
<dbReference type="EMBL" id="JAWDGP010006203">
    <property type="protein sequence ID" value="KAK3745655.1"/>
    <property type="molecule type" value="Genomic_DNA"/>
</dbReference>
<comment type="caution">
    <text evidence="1">The sequence shown here is derived from an EMBL/GenBank/DDBJ whole genome shotgun (WGS) entry which is preliminary data.</text>
</comment>
<protein>
    <submittedName>
        <fullName evidence="1">Uncharacterized protein</fullName>
    </submittedName>
</protein>
<name>A0AAE0YHN2_9GAST</name>
<dbReference type="AlphaFoldDB" id="A0AAE0YHN2"/>
<keyword evidence="2" id="KW-1185">Reference proteome</keyword>
<evidence type="ECO:0000313" key="2">
    <source>
        <dbReference type="Proteomes" id="UP001283361"/>
    </source>
</evidence>
<gene>
    <name evidence="1" type="ORF">RRG08_015443</name>
</gene>
<accession>A0AAE0YHN2</accession>
<evidence type="ECO:0000313" key="1">
    <source>
        <dbReference type="EMBL" id="KAK3745655.1"/>
    </source>
</evidence>
<dbReference type="Proteomes" id="UP001283361">
    <property type="component" value="Unassembled WGS sequence"/>
</dbReference>